<dbReference type="Proteomes" id="UP000195402">
    <property type="component" value="Unassembled WGS sequence"/>
</dbReference>
<evidence type="ECO:0000313" key="3">
    <source>
        <dbReference type="Proteomes" id="UP000195402"/>
    </source>
</evidence>
<feature type="compositionally biased region" description="Polar residues" evidence="1">
    <location>
        <begin position="342"/>
        <end position="351"/>
    </location>
</feature>
<proteinExistence type="predicted"/>
<dbReference type="FunCoup" id="A0A200RAJ6">
    <property type="interactions" value="337"/>
</dbReference>
<accession>A0A200RAJ6</accession>
<gene>
    <name evidence="2" type="ORF">BVC80_9059g60</name>
</gene>
<organism evidence="2 3">
    <name type="scientific">Macleaya cordata</name>
    <name type="common">Five-seeded plume-poppy</name>
    <name type="synonym">Bocconia cordata</name>
    <dbReference type="NCBI Taxonomy" id="56857"/>
    <lineage>
        <taxon>Eukaryota</taxon>
        <taxon>Viridiplantae</taxon>
        <taxon>Streptophyta</taxon>
        <taxon>Embryophyta</taxon>
        <taxon>Tracheophyta</taxon>
        <taxon>Spermatophyta</taxon>
        <taxon>Magnoliopsida</taxon>
        <taxon>Ranunculales</taxon>
        <taxon>Papaveraceae</taxon>
        <taxon>Papaveroideae</taxon>
        <taxon>Macleaya</taxon>
    </lineage>
</organism>
<feature type="region of interest" description="Disordered" evidence="1">
    <location>
        <begin position="1"/>
        <end position="66"/>
    </location>
</feature>
<dbReference type="PANTHER" id="PTHR35707:SF1">
    <property type="entry name" value="SPC7 KINETOCHORE PROTEIN DOMAIN-CONTAINING PROTEIN"/>
    <property type="match status" value="1"/>
</dbReference>
<protein>
    <submittedName>
        <fullName evidence="2">Uncharacterized protein</fullName>
    </submittedName>
</protein>
<evidence type="ECO:0000313" key="2">
    <source>
        <dbReference type="EMBL" id="OVA19737.1"/>
    </source>
</evidence>
<dbReference type="AlphaFoldDB" id="A0A200RAJ6"/>
<feature type="compositionally biased region" description="Polar residues" evidence="1">
    <location>
        <begin position="490"/>
        <end position="500"/>
    </location>
</feature>
<feature type="compositionally biased region" description="Polar residues" evidence="1">
    <location>
        <begin position="156"/>
        <end position="170"/>
    </location>
</feature>
<dbReference type="InParanoid" id="A0A200RAJ6"/>
<dbReference type="EMBL" id="MVGT01000180">
    <property type="protein sequence ID" value="OVA19737.1"/>
    <property type="molecule type" value="Genomic_DNA"/>
</dbReference>
<sequence>MQSQTEGNFKTPTRTQLTFEGKSPTGNSTPNHSGSFMVLTGDDKPIPRPSVSGGKSSGCGGSNDDMSLIDDNPHMYDYGKLSPTLDALLAESSKIMHDVSVSNQVNISKSSSPLNVSSRCNTFDDPGSEVKELNDSGDNELVHVDTQDPPTEMVSDVNSKLSEGNGGSSTSLIDQISNACSSSATDALPADASSLGHQNQTLNELTSRMPSVMDKDSAKDALKVDGESKLELGIGSNHTLTPPSEKSQMDMITQRDCAYLGQVEDIMKEDPLNGARYTPDIGFKTNRSYGSPLEGSISSLSAKRRQILLDTAVLLSSELETVTPDKLNSSPPKQLDKKLSASPENSCLSEASKQRKQYDRLVSSGTRQHSADSRAVIANMRHFSPMAEEPIMGSSLKGNITRDTLLKQNNMQDTPTCIINDNDANNLEKSKWLSNSEFLRHDVQKESENTGDHETPLRSRTTLSSQFGSAQGNFLTRTDPARLKEKVPEKTSSYDSASSYTRKRTATPTRLEKRILEWLPQGPSTKESNILSENGSLHPSVRNDPGSPTYIQCSNGQAHSGRFQDLHILRKSLPVQDGELSGRKRRIEETILMDQDNIDEIGRIQKSPKVASEMEGSIFPSEQCVIKNNEAEKVGDYASPRHWTYIFSKFSGAMKERLLPLADNLNPKEVCVLEDMLGRLQKANKYKTLCNELQSQAIHDDVANLRQKRVAEARCLQQMLVYEQAKMQLLRLRHERLLKKVQLLQSGIQESQLLKLNSFSTLCIPGARSDQCCESHLPSVSVDHNSKSGEAYDKVTSKRQELGALDKKVKGLTKLLLSSCKIKGEPSSSDIVVLANDYLKKRTNCRNIRQDLQVSRLSSFIVFFFCHHIIKISHVTHSLLISMEFLQVWESFPNISAGTAFAFVFNAESNRNLGSPKNLAPETQLTSLLLSNLLDVVEEAHMAHIELRNLIKTSFNSPCVEQLDLQLHFIDFKTGCKVTLTLDMTSLNRGVYPSEILPSHLQTHISGTQSPVTQLLSAEILAAVGGLKAGRSRIIRLCRCVSQHLTVRDTCTNNLVDSISAIWQNA</sequence>
<dbReference type="OrthoDB" id="1929367at2759"/>
<name>A0A200RAJ6_MACCD</name>
<feature type="compositionally biased region" description="Basic and acidic residues" evidence="1">
    <location>
        <begin position="479"/>
        <end position="489"/>
    </location>
</feature>
<feature type="region of interest" description="Disordered" evidence="1">
    <location>
        <begin position="145"/>
        <end position="170"/>
    </location>
</feature>
<keyword evidence="3" id="KW-1185">Reference proteome</keyword>
<feature type="compositionally biased region" description="Polar residues" evidence="1">
    <location>
        <begin position="1"/>
        <end position="34"/>
    </location>
</feature>
<dbReference type="STRING" id="56857.A0A200RAJ6"/>
<feature type="region of interest" description="Disordered" evidence="1">
    <location>
        <begin position="323"/>
        <end position="370"/>
    </location>
</feature>
<dbReference type="PANTHER" id="PTHR35707">
    <property type="entry name" value="OS06G0608100 PROTEIN"/>
    <property type="match status" value="1"/>
</dbReference>
<dbReference type="OMA" id="DFKTGCK"/>
<feature type="region of interest" description="Disordered" evidence="1">
    <location>
        <begin position="470"/>
        <end position="506"/>
    </location>
</feature>
<reference evidence="2 3" key="1">
    <citation type="journal article" date="2017" name="Mol. Plant">
        <title>The Genome of Medicinal Plant Macleaya cordata Provides New Insights into Benzylisoquinoline Alkaloids Metabolism.</title>
        <authorList>
            <person name="Liu X."/>
            <person name="Liu Y."/>
            <person name="Huang P."/>
            <person name="Ma Y."/>
            <person name="Qing Z."/>
            <person name="Tang Q."/>
            <person name="Cao H."/>
            <person name="Cheng P."/>
            <person name="Zheng Y."/>
            <person name="Yuan Z."/>
            <person name="Zhou Y."/>
            <person name="Liu J."/>
            <person name="Tang Z."/>
            <person name="Zhuo Y."/>
            <person name="Zhang Y."/>
            <person name="Yu L."/>
            <person name="Huang J."/>
            <person name="Yang P."/>
            <person name="Peng Q."/>
            <person name="Zhang J."/>
            <person name="Jiang W."/>
            <person name="Zhang Z."/>
            <person name="Lin K."/>
            <person name="Ro D.K."/>
            <person name="Chen X."/>
            <person name="Xiong X."/>
            <person name="Shang Y."/>
            <person name="Huang S."/>
            <person name="Zeng J."/>
        </authorList>
    </citation>
    <scope>NUCLEOTIDE SEQUENCE [LARGE SCALE GENOMIC DNA]</scope>
    <source>
        <strain evidence="3">cv. BLH2017</strain>
        <tissue evidence="2">Root</tissue>
    </source>
</reference>
<comment type="caution">
    <text evidence="2">The sequence shown here is derived from an EMBL/GenBank/DDBJ whole genome shotgun (WGS) entry which is preliminary data.</text>
</comment>
<evidence type="ECO:0000256" key="1">
    <source>
        <dbReference type="SAM" id="MobiDB-lite"/>
    </source>
</evidence>